<keyword evidence="2" id="KW-0812">Transmembrane</keyword>
<feature type="transmembrane region" description="Helical" evidence="2">
    <location>
        <begin position="923"/>
        <end position="943"/>
    </location>
</feature>
<feature type="transmembrane region" description="Helical" evidence="2">
    <location>
        <begin position="862"/>
        <end position="884"/>
    </location>
</feature>
<evidence type="ECO:0000256" key="1">
    <source>
        <dbReference type="SAM" id="MobiDB-lite"/>
    </source>
</evidence>
<feature type="transmembrane region" description="Helical" evidence="2">
    <location>
        <begin position="681"/>
        <end position="701"/>
    </location>
</feature>
<dbReference type="EMBL" id="JAULSN010000001">
    <property type="protein sequence ID" value="KAK3382539.1"/>
    <property type="molecule type" value="Genomic_DNA"/>
</dbReference>
<dbReference type="Pfam" id="PF11915">
    <property type="entry name" value="DUF3433"/>
    <property type="match status" value="2"/>
</dbReference>
<keyword evidence="2" id="KW-0472">Membrane</keyword>
<dbReference type="AlphaFoldDB" id="A0AAE0TWV4"/>
<keyword evidence="4" id="KW-1185">Reference proteome</keyword>
<dbReference type="PANTHER" id="PTHR37544">
    <property type="entry name" value="SPRAY-RELATED"/>
    <property type="match status" value="1"/>
</dbReference>
<feature type="transmembrane region" description="Helical" evidence="2">
    <location>
        <begin position="955"/>
        <end position="980"/>
    </location>
</feature>
<feature type="region of interest" description="Disordered" evidence="1">
    <location>
        <begin position="521"/>
        <end position="541"/>
    </location>
</feature>
<accession>A0AAE0TWV4</accession>
<evidence type="ECO:0000313" key="3">
    <source>
        <dbReference type="EMBL" id="KAK3382539.1"/>
    </source>
</evidence>
<proteinExistence type="predicted"/>
<feature type="compositionally biased region" description="Basic and acidic residues" evidence="1">
    <location>
        <begin position="1062"/>
        <end position="1081"/>
    </location>
</feature>
<name>A0AAE0TWV4_9PEZI</name>
<feature type="transmembrane region" description="Helical" evidence="2">
    <location>
        <begin position="812"/>
        <end position="831"/>
    </location>
</feature>
<evidence type="ECO:0000256" key="2">
    <source>
        <dbReference type="SAM" id="Phobius"/>
    </source>
</evidence>
<reference evidence="3" key="1">
    <citation type="journal article" date="2023" name="Mol. Phylogenet. Evol.">
        <title>Genome-scale phylogeny and comparative genomics of the fungal order Sordariales.</title>
        <authorList>
            <person name="Hensen N."/>
            <person name="Bonometti L."/>
            <person name="Westerberg I."/>
            <person name="Brannstrom I.O."/>
            <person name="Guillou S."/>
            <person name="Cros-Aarteil S."/>
            <person name="Calhoun S."/>
            <person name="Haridas S."/>
            <person name="Kuo A."/>
            <person name="Mondo S."/>
            <person name="Pangilinan J."/>
            <person name="Riley R."/>
            <person name="LaButti K."/>
            <person name="Andreopoulos B."/>
            <person name="Lipzen A."/>
            <person name="Chen C."/>
            <person name="Yan M."/>
            <person name="Daum C."/>
            <person name="Ng V."/>
            <person name="Clum A."/>
            <person name="Steindorff A."/>
            <person name="Ohm R.A."/>
            <person name="Martin F."/>
            <person name="Silar P."/>
            <person name="Natvig D.O."/>
            <person name="Lalanne C."/>
            <person name="Gautier V."/>
            <person name="Ament-Velasquez S.L."/>
            <person name="Kruys A."/>
            <person name="Hutchinson M.I."/>
            <person name="Powell A.J."/>
            <person name="Barry K."/>
            <person name="Miller A.N."/>
            <person name="Grigoriev I.V."/>
            <person name="Debuchy R."/>
            <person name="Gladieux P."/>
            <person name="Hiltunen Thoren M."/>
            <person name="Johannesson H."/>
        </authorList>
    </citation>
    <scope>NUCLEOTIDE SEQUENCE</scope>
    <source>
        <strain evidence="3">CBS 958.72</strain>
    </source>
</reference>
<reference evidence="3" key="2">
    <citation type="submission" date="2023-06" db="EMBL/GenBank/DDBJ databases">
        <authorList>
            <consortium name="Lawrence Berkeley National Laboratory"/>
            <person name="Haridas S."/>
            <person name="Hensen N."/>
            <person name="Bonometti L."/>
            <person name="Westerberg I."/>
            <person name="Brannstrom I.O."/>
            <person name="Guillou S."/>
            <person name="Cros-Aarteil S."/>
            <person name="Calhoun S."/>
            <person name="Kuo A."/>
            <person name="Mondo S."/>
            <person name="Pangilinan J."/>
            <person name="Riley R."/>
            <person name="Labutti K."/>
            <person name="Andreopoulos B."/>
            <person name="Lipzen A."/>
            <person name="Chen C."/>
            <person name="Yanf M."/>
            <person name="Daum C."/>
            <person name="Ng V."/>
            <person name="Clum A."/>
            <person name="Steindorff A."/>
            <person name="Ohm R."/>
            <person name="Martin F."/>
            <person name="Silar P."/>
            <person name="Natvig D."/>
            <person name="Lalanne C."/>
            <person name="Gautier V."/>
            <person name="Ament-Velasquez S.L."/>
            <person name="Kruys A."/>
            <person name="Hutchinson M.I."/>
            <person name="Powell A.J."/>
            <person name="Barry K."/>
            <person name="Miller A.N."/>
            <person name="Grigoriev I.V."/>
            <person name="Debuchy R."/>
            <person name="Gladieux P."/>
            <person name="Thoren M.H."/>
            <person name="Johannesson H."/>
        </authorList>
    </citation>
    <scope>NUCLEOTIDE SEQUENCE</scope>
    <source>
        <strain evidence="3">CBS 958.72</strain>
    </source>
</reference>
<evidence type="ECO:0008006" key="5">
    <source>
        <dbReference type="Google" id="ProtNLM"/>
    </source>
</evidence>
<dbReference type="PANTHER" id="PTHR37544:SF3">
    <property type="entry name" value="SPRAY"/>
    <property type="match status" value="1"/>
</dbReference>
<organism evidence="3 4">
    <name type="scientific">Lasiosphaeria ovina</name>
    <dbReference type="NCBI Taxonomy" id="92902"/>
    <lineage>
        <taxon>Eukaryota</taxon>
        <taxon>Fungi</taxon>
        <taxon>Dikarya</taxon>
        <taxon>Ascomycota</taxon>
        <taxon>Pezizomycotina</taxon>
        <taxon>Sordariomycetes</taxon>
        <taxon>Sordariomycetidae</taxon>
        <taxon>Sordariales</taxon>
        <taxon>Lasiosphaeriaceae</taxon>
        <taxon>Lasiosphaeria</taxon>
    </lineage>
</organism>
<evidence type="ECO:0000313" key="4">
    <source>
        <dbReference type="Proteomes" id="UP001287356"/>
    </source>
</evidence>
<dbReference type="InterPro" id="IPR021840">
    <property type="entry name" value="DUF3433"/>
</dbReference>
<sequence length="1098" mass="115890">MTFDNVATNSSSSSVPTSLTATLPTGARLVPISSSVSYFTSYSTISESTITLTTTTTTVITFTSTALSTGFTTITSTGTSTVPTTFHSMYSLSGTLHSSAVSTGVVGAPFTETITLAVTSTGEAVGSVTETFATTVESTIAETVIPQVGSVTITYYATVYPDPVQATVQPGTQQQNPPDPVKVPVTNVQVVEGTTVAVVQTQPPVVVAVPIDQVKTQVYTPPAQTGVQRVGGQVVTSVLVITPSPGVSVDVVSTVGGTPVTIINRPDPITRETVINGVVRTVVETPPPQTVVSMEGGTLTTVGVIVAPGAPGQPVTHTVVSNVGGTPVTQVVMTTPVGPPYQPITYTAVRNVDGTLVTEVLVTTPTGSPAAPFTYTSVSMVGGTPVTQVIVTTPTGAPFLPVSYTITTNIGGTPTVITITPSPTTFVTTINGTPITTVTTPPVTSYTTTVGGTLTTETIVTTPTGTAPLTLTFISTSGGTLSTYTSTFSPTTFVTTISGKLTTITSTPSLTTSFSTRTKSTQTFMSTSTGTPTSTTGGSAKTPEVVVVGTKEFKWSYGDIFKGTFLPALLGVGLVIPLRIIDLNVKLYQPFQSLAKPGGGTGAETLTRQYTGLMAFVTPMITLLQGHPVPFISTIMVGCASFMVPLATEAIGLKLHGVCNVNTASSTCGPELGVSPEPTHALIGLIAAVMVMLMVVLFFMVRWPSGVHANPWNIAGIASLAGNTHVRIRQNSERAMRRALAQKQYGLGYFTNALGREEYGIVLTDESGRGLQDDANSGSESDADMFDAGAAGAQGGSGNSLPLMPLRYPWRIALILLQVSLLVFVVYYYVYYRRGTHDGDRIFNDGGQLWRFLNHYTFGVRFVSAIIGVIIAFCWQSFFLSVSIMTPYQLMAQRTQPASRSILFSPSTNPFSGIGVAVKQRHAFLFATSLAAILSEFFPVLLANVPFNLTQTSTVATVCNMTSAVFLLLLTGVLVASFWVRWPPMPVDPRCIAGAMYYISQSHMLNDLDGVSQLAPRDRERRVREAGHGYGQRRYFYGVLIGGTWRRLGVDCDLGGPAPETDPNHHHQEFATEYRGARVDEPPAISEPDQRSLLGRGG</sequence>
<dbReference type="Proteomes" id="UP001287356">
    <property type="component" value="Unassembled WGS sequence"/>
</dbReference>
<protein>
    <recommendedName>
        <fullName evidence="5">Zonadhesin</fullName>
    </recommendedName>
</protein>
<feature type="region of interest" description="Disordered" evidence="1">
    <location>
        <begin position="1056"/>
        <end position="1098"/>
    </location>
</feature>
<comment type="caution">
    <text evidence="3">The sequence shown here is derived from an EMBL/GenBank/DDBJ whole genome shotgun (WGS) entry which is preliminary data.</text>
</comment>
<keyword evidence="2" id="KW-1133">Transmembrane helix</keyword>
<gene>
    <name evidence="3" type="ORF">B0T24DRAFT_601937</name>
</gene>